<evidence type="ECO:0000256" key="3">
    <source>
        <dbReference type="PROSITE-ProRule" id="PRU00339"/>
    </source>
</evidence>
<evidence type="ECO:0000313" key="5">
    <source>
        <dbReference type="EMBL" id="AEB15249.1"/>
    </source>
</evidence>
<feature type="domain" description="Cytochrome c-type biogenesis protein H TPR" evidence="4">
    <location>
        <begin position="5"/>
        <end position="136"/>
    </location>
</feature>
<dbReference type="KEGG" id="tsu:Tresu_2386"/>
<dbReference type="InterPro" id="IPR056413">
    <property type="entry name" value="TPR_CcmH_CycH"/>
</dbReference>
<dbReference type="PROSITE" id="PS50005">
    <property type="entry name" value="TPR"/>
    <property type="match status" value="2"/>
</dbReference>
<dbReference type="GeneID" id="302999498"/>
<keyword evidence="1" id="KW-0677">Repeat</keyword>
<dbReference type="InterPro" id="IPR051012">
    <property type="entry name" value="CellSynth/LPSAsmb/PSIAsmb"/>
</dbReference>
<gene>
    <name evidence="5" type="ordered locus">Tresu_2386</name>
</gene>
<dbReference type="PANTHER" id="PTHR45586:SF1">
    <property type="entry name" value="LIPOPOLYSACCHARIDE ASSEMBLY PROTEIN B"/>
    <property type="match status" value="1"/>
</dbReference>
<feature type="repeat" description="TPR" evidence="3">
    <location>
        <begin position="107"/>
        <end position="140"/>
    </location>
</feature>
<dbReference type="Gene3D" id="1.25.40.10">
    <property type="entry name" value="Tetratricopeptide repeat domain"/>
    <property type="match status" value="2"/>
</dbReference>
<evidence type="ECO:0000259" key="4">
    <source>
        <dbReference type="Pfam" id="PF23914"/>
    </source>
</evidence>
<dbReference type="InterPro" id="IPR019734">
    <property type="entry name" value="TPR_rpt"/>
</dbReference>
<keyword evidence="2 3" id="KW-0802">TPR repeat</keyword>
<sequence>MLENSEKLNNQAVHLASKGEYEDAIACLKRAITVENSNYLLWFNLGLTYHDAGNISLAKAAMEHAYRINPYDEDTLDSLASFCVSAKTFDEAILYCAKGLELNPVNPHYWNTSGVIRFQQGDYLEAAEFFEHAVSLSPHYYDALFNLRDTYQELNNQAGVQECNRMLESIKKAE</sequence>
<protein>
    <submittedName>
        <fullName evidence="5">Tetratricopeptide TPR_1 repeat-containing protein</fullName>
    </submittedName>
</protein>
<accession>F2NXP3</accession>
<reference evidence="6" key="2">
    <citation type="submission" date="2011-04" db="EMBL/GenBank/DDBJ databases">
        <title>The complete genome of chromosome of Treponema succinifaciens DSM 2489.</title>
        <authorList>
            <person name="Lucas S."/>
            <person name="Copeland A."/>
            <person name="Lapidus A."/>
            <person name="Bruce D."/>
            <person name="Goodwin L."/>
            <person name="Pitluck S."/>
            <person name="Peters L."/>
            <person name="Kyrpides N."/>
            <person name="Mavromatis K."/>
            <person name="Ivanova N."/>
            <person name="Ovchinnikova G."/>
            <person name="Teshima H."/>
            <person name="Detter J.C."/>
            <person name="Tapia R."/>
            <person name="Han C."/>
            <person name="Land M."/>
            <person name="Hauser L."/>
            <person name="Markowitz V."/>
            <person name="Cheng J.-F."/>
            <person name="Hugenholtz P."/>
            <person name="Woyke T."/>
            <person name="Wu D."/>
            <person name="Gronow S."/>
            <person name="Wellnitz S."/>
            <person name="Brambilla E."/>
            <person name="Klenk H.-P."/>
            <person name="Eisen J.A."/>
        </authorList>
    </citation>
    <scope>NUCLEOTIDE SEQUENCE [LARGE SCALE GENOMIC DNA]</scope>
    <source>
        <strain evidence="6">ATCC 33096 / DSM 2489 / 6091</strain>
    </source>
</reference>
<evidence type="ECO:0000256" key="1">
    <source>
        <dbReference type="ARBA" id="ARBA00022737"/>
    </source>
</evidence>
<dbReference type="InterPro" id="IPR011990">
    <property type="entry name" value="TPR-like_helical_dom_sf"/>
</dbReference>
<dbReference type="Pfam" id="PF23914">
    <property type="entry name" value="TPR_CcmH_CycH"/>
    <property type="match status" value="1"/>
</dbReference>
<feature type="repeat" description="TPR" evidence="3">
    <location>
        <begin position="39"/>
        <end position="72"/>
    </location>
</feature>
<proteinExistence type="predicted"/>
<dbReference type="HOGENOM" id="CLU_003728_14_0_12"/>
<dbReference type="Proteomes" id="UP000006852">
    <property type="component" value="Chromosome"/>
</dbReference>
<dbReference type="OrthoDB" id="358982at2"/>
<dbReference type="STRING" id="869209.Tresu_2386"/>
<dbReference type="PANTHER" id="PTHR45586">
    <property type="entry name" value="TPR REPEAT-CONTAINING PROTEIN PA4667"/>
    <property type="match status" value="1"/>
</dbReference>
<dbReference type="eggNOG" id="COG0457">
    <property type="taxonomic scope" value="Bacteria"/>
</dbReference>
<reference evidence="5 6" key="1">
    <citation type="journal article" date="2011" name="Stand. Genomic Sci.">
        <title>Complete genome sequence of Treponema succinifaciens type strain (6091).</title>
        <authorList>
            <person name="Han C."/>
            <person name="Gronow S."/>
            <person name="Teshima H."/>
            <person name="Lapidus A."/>
            <person name="Nolan M."/>
            <person name="Lucas S."/>
            <person name="Hammon N."/>
            <person name="Deshpande S."/>
            <person name="Cheng J.F."/>
            <person name="Zeytun A."/>
            <person name="Tapia R."/>
            <person name="Goodwin L."/>
            <person name="Pitluck S."/>
            <person name="Liolios K."/>
            <person name="Pagani I."/>
            <person name="Ivanova N."/>
            <person name="Mavromatis K."/>
            <person name="Mikhailova N."/>
            <person name="Huntemann M."/>
            <person name="Pati A."/>
            <person name="Chen A."/>
            <person name="Palaniappan K."/>
            <person name="Land M."/>
            <person name="Hauser L."/>
            <person name="Brambilla E.M."/>
            <person name="Rohde M."/>
            <person name="Goker M."/>
            <person name="Woyke T."/>
            <person name="Bristow J."/>
            <person name="Eisen J.A."/>
            <person name="Markowitz V."/>
            <person name="Hugenholtz P."/>
            <person name="Kyrpides N.C."/>
            <person name="Klenk H.P."/>
            <person name="Detter J.C."/>
        </authorList>
    </citation>
    <scope>NUCLEOTIDE SEQUENCE [LARGE SCALE GENOMIC DNA]</scope>
    <source>
        <strain evidence="6">ATCC 33096 / DSM 2489 / 6091</strain>
    </source>
</reference>
<evidence type="ECO:0000313" key="6">
    <source>
        <dbReference type="Proteomes" id="UP000006852"/>
    </source>
</evidence>
<dbReference type="SMART" id="SM00028">
    <property type="entry name" value="TPR"/>
    <property type="match status" value="4"/>
</dbReference>
<name>F2NXP3_TRES6</name>
<keyword evidence="6" id="KW-1185">Reference proteome</keyword>
<dbReference type="EMBL" id="CP002631">
    <property type="protein sequence ID" value="AEB15249.1"/>
    <property type="molecule type" value="Genomic_DNA"/>
</dbReference>
<organism evidence="5 6">
    <name type="scientific">Treponema succinifaciens (strain ATCC 33096 / DSM 2489 / 6091)</name>
    <dbReference type="NCBI Taxonomy" id="869209"/>
    <lineage>
        <taxon>Bacteria</taxon>
        <taxon>Pseudomonadati</taxon>
        <taxon>Spirochaetota</taxon>
        <taxon>Spirochaetia</taxon>
        <taxon>Spirochaetales</taxon>
        <taxon>Treponemataceae</taxon>
        <taxon>Treponema</taxon>
    </lineage>
</organism>
<dbReference type="RefSeq" id="WP_013702500.1">
    <property type="nucleotide sequence ID" value="NC_015385.1"/>
</dbReference>
<dbReference type="SUPFAM" id="SSF48452">
    <property type="entry name" value="TPR-like"/>
    <property type="match status" value="1"/>
</dbReference>
<evidence type="ECO:0000256" key="2">
    <source>
        <dbReference type="ARBA" id="ARBA00022803"/>
    </source>
</evidence>
<dbReference type="AlphaFoldDB" id="F2NXP3"/>